<evidence type="ECO:0000313" key="1">
    <source>
        <dbReference type="EMBL" id="JAH03020.1"/>
    </source>
</evidence>
<accession>A0A0E9PG20</accession>
<protein>
    <submittedName>
        <fullName evidence="1">Uncharacterized protein</fullName>
    </submittedName>
</protein>
<dbReference type="AlphaFoldDB" id="A0A0E9PG20"/>
<dbReference type="EMBL" id="GBXM01105557">
    <property type="protein sequence ID" value="JAH03020.1"/>
    <property type="molecule type" value="Transcribed_RNA"/>
</dbReference>
<reference evidence="1" key="1">
    <citation type="submission" date="2014-11" db="EMBL/GenBank/DDBJ databases">
        <authorList>
            <person name="Amaro Gonzalez C."/>
        </authorList>
    </citation>
    <scope>NUCLEOTIDE SEQUENCE</scope>
</reference>
<sequence>MCMCDTHRISLLLAARIPCGFRIVDIQLQDQTFII</sequence>
<reference evidence="1" key="2">
    <citation type="journal article" date="2015" name="Fish Shellfish Immunol.">
        <title>Early steps in the European eel (Anguilla anguilla)-Vibrio vulnificus interaction in the gills: Role of the RtxA13 toxin.</title>
        <authorList>
            <person name="Callol A."/>
            <person name="Pajuelo D."/>
            <person name="Ebbesson L."/>
            <person name="Teles M."/>
            <person name="MacKenzie S."/>
            <person name="Amaro C."/>
        </authorList>
    </citation>
    <scope>NUCLEOTIDE SEQUENCE</scope>
</reference>
<organism evidence="1">
    <name type="scientific">Anguilla anguilla</name>
    <name type="common">European freshwater eel</name>
    <name type="synonym">Muraena anguilla</name>
    <dbReference type="NCBI Taxonomy" id="7936"/>
    <lineage>
        <taxon>Eukaryota</taxon>
        <taxon>Metazoa</taxon>
        <taxon>Chordata</taxon>
        <taxon>Craniata</taxon>
        <taxon>Vertebrata</taxon>
        <taxon>Euteleostomi</taxon>
        <taxon>Actinopterygii</taxon>
        <taxon>Neopterygii</taxon>
        <taxon>Teleostei</taxon>
        <taxon>Anguilliformes</taxon>
        <taxon>Anguillidae</taxon>
        <taxon>Anguilla</taxon>
    </lineage>
</organism>
<proteinExistence type="predicted"/>
<name>A0A0E9PG20_ANGAN</name>